<gene>
    <name evidence="10 12" type="primary">ribB</name>
    <name evidence="12" type="ORF">Q8A70_11935</name>
</gene>
<comment type="cofactor">
    <cofactor evidence="10 11">
        <name>Mg(2+)</name>
        <dbReference type="ChEBI" id="CHEBI:18420"/>
    </cofactor>
    <cofactor evidence="10 11">
        <name>Mn(2+)</name>
        <dbReference type="ChEBI" id="CHEBI:29035"/>
    </cofactor>
    <text evidence="10 11">Binds 2 divalent metal cations per subunit. Magnesium or manganese.</text>
</comment>
<evidence type="ECO:0000256" key="4">
    <source>
        <dbReference type="ARBA" id="ARBA00018836"/>
    </source>
</evidence>
<comment type="function">
    <text evidence="1 10 11">Catalyzes the conversion of D-ribulose 5-phosphate to formate and 3,4-dihydroxy-2-butanone 4-phosphate.</text>
</comment>
<dbReference type="GO" id="GO:0008686">
    <property type="term" value="F:3,4-dihydroxy-2-butanone-4-phosphate synthase activity"/>
    <property type="evidence" value="ECO:0007669"/>
    <property type="project" value="UniProtKB-EC"/>
</dbReference>
<dbReference type="InterPro" id="IPR017945">
    <property type="entry name" value="DHBP_synth_RibB-like_a/b_dom"/>
</dbReference>
<evidence type="ECO:0000256" key="11">
    <source>
        <dbReference type="RuleBase" id="RU003843"/>
    </source>
</evidence>
<organism evidence="12 13">
    <name type="scientific">Dongia sedimenti</name>
    <dbReference type="NCBI Taxonomy" id="3064282"/>
    <lineage>
        <taxon>Bacteria</taxon>
        <taxon>Pseudomonadati</taxon>
        <taxon>Pseudomonadota</taxon>
        <taxon>Alphaproteobacteria</taxon>
        <taxon>Rhodospirillales</taxon>
        <taxon>Dongiaceae</taxon>
        <taxon>Dongia</taxon>
    </lineage>
</organism>
<sequence>MTTLLNQRLSAAIAAMRAGIPVCMLDDHDREDEADLVVAAETLTRDVMAQLIRAGGLVCLALEDERLKQLDLPPMVPANDSLHGTAFTVSIDARHGVSTGISAADRLATVRAAIAPNAKPADLARPGHIFPLRAAPGGVLVRRGHTEGSVDLAKLAGLMPAAVIVELMDRDGEMLRSKAAKNFARRHGFPVITIAEIATHRGASERRAAE</sequence>
<feature type="binding site" evidence="10">
    <location>
        <begin position="30"/>
        <end position="31"/>
    </location>
    <ligand>
        <name>D-ribulose 5-phosphate</name>
        <dbReference type="ChEBI" id="CHEBI:58121"/>
    </ligand>
</feature>
<feature type="binding site" evidence="10">
    <location>
        <begin position="142"/>
        <end position="146"/>
    </location>
    <ligand>
        <name>D-ribulose 5-phosphate</name>
        <dbReference type="ChEBI" id="CHEBI:58121"/>
    </ligand>
</feature>
<proteinExistence type="inferred from homology"/>
<feature type="binding site" evidence="10">
    <location>
        <position position="31"/>
    </location>
    <ligand>
        <name>Mg(2+)</name>
        <dbReference type="ChEBI" id="CHEBI:18420"/>
        <label>1</label>
    </ligand>
</feature>
<evidence type="ECO:0000256" key="1">
    <source>
        <dbReference type="ARBA" id="ARBA00002284"/>
    </source>
</evidence>
<evidence type="ECO:0000256" key="2">
    <source>
        <dbReference type="ARBA" id="ARBA00004904"/>
    </source>
</evidence>
<feature type="binding site" evidence="10">
    <location>
        <position position="31"/>
    </location>
    <ligand>
        <name>Mg(2+)</name>
        <dbReference type="ChEBI" id="CHEBI:18420"/>
        <label>2</label>
    </ligand>
</feature>
<comment type="subunit">
    <text evidence="10 11">Homodimer.</text>
</comment>
<dbReference type="InterPro" id="IPR000422">
    <property type="entry name" value="DHBP_synthase_RibB"/>
</dbReference>
<name>A0ABU0YP08_9PROT</name>
<dbReference type="Proteomes" id="UP001230156">
    <property type="component" value="Unassembled WGS sequence"/>
</dbReference>
<comment type="pathway">
    <text evidence="2 10 11">Cofactor biosynthesis; riboflavin biosynthesis; 2-hydroxy-3-oxobutyl phosphate from D-ribulose 5-phosphate: step 1/1.</text>
</comment>
<feature type="binding site" evidence="10">
    <location>
        <position position="145"/>
    </location>
    <ligand>
        <name>Mg(2+)</name>
        <dbReference type="ChEBI" id="CHEBI:18420"/>
        <label>2</label>
    </ligand>
</feature>
<evidence type="ECO:0000256" key="9">
    <source>
        <dbReference type="ARBA" id="ARBA00023239"/>
    </source>
</evidence>
<keyword evidence="5 10" id="KW-0686">Riboflavin biosynthesis</keyword>
<keyword evidence="6 10" id="KW-0479">Metal-binding</keyword>
<comment type="caution">
    <text evidence="12">The sequence shown here is derived from an EMBL/GenBank/DDBJ whole genome shotgun (WGS) entry which is preliminary data.</text>
</comment>
<keyword evidence="9 10" id="KW-0456">Lyase</keyword>
<evidence type="ECO:0000313" key="12">
    <source>
        <dbReference type="EMBL" id="MDQ7248383.1"/>
    </source>
</evidence>
<dbReference type="PANTHER" id="PTHR21327">
    <property type="entry name" value="GTP CYCLOHYDROLASE II-RELATED"/>
    <property type="match status" value="1"/>
</dbReference>
<dbReference type="Gene3D" id="3.90.870.10">
    <property type="entry name" value="DHBP synthase"/>
    <property type="match status" value="1"/>
</dbReference>
<dbReference type="Pfam" id="PF00926">
    <property type="entry name" value="DHBP_synthase"/>
    <property type="match status" value="1"/>
</dbReference>
<accession>A0ABU0YP08</accession>
<protein>
    <recommendedName>
        <fullName evidence="4 10">3,4-dihydroxy-2-butanone 4-phosphate synthase</fullName>
        <shortName evidence="10 11">DHBP synthase</shortName>
        <ecNumber evidence="3 10">4.1.99.12</ecNumber>
    </recommendedName>
</protein>
<keyword evidence="8 10" id="KW-0464">Manganese</keyword>
<feature type="site" description="Essential for catalytic activity" evidence="10">
    <location>
        <position position="128"/>
    </location>
</feature>
<keyword evidence="13" id="KW-1185">Reference proteome</keyword>
<dbReference type="SUPFAM" id="SSF55821">
    <property type="entry name" value="YrdC/RibB"/>
    <property type="match status" value="1"/>
</dbReference>
<dbReference type="HAMAP" id="MF_00180">
    <property type="entry name" value="RibB"/>
    <property type="match status" value="1"/>
</dbReference>
<feature type="site" description="Essential for catalytic activity" evidence="10">
    <location>
        <position position="166"/>
    </location>
</feature>
<evidence type="ECO:0000256" key="10">
    <source>
        <dbReference type="HAMAP-Rule" id="MF_00180"/>
    </source>
</evidence>
<dbReference type="NCBIfam" id="TIGR00506">
    <property type="entry name" value="ribB"/>
    <property type="match status" value="1"/>
</dbReference>
<dbReference type="EC" id="4.1.99.12" evidence="3 10"/>
<dbReference type="EMBL" id="JAUYVI010000004">
    <property type="protein sequence ID" value="MDQ7248383.1"/>
    <property type="molecule type" value="Genomic_DNA"/>
</dbReference>
<evidence type="ECO:0000256" key="8">
    <source>
        <dbReference type="ARBA" id="ARBA00023211"/>
    </source>
</evidence>
<dbReference type="RefSeq" id="WP_379955858.1">
    <property type="nucleotide sequence ID" value="NZ_JAUYVI010000004.1"/>
</dbReference>
<keyword evidence="7 10" id="KW-0460">Magnesium</keyword>
<reference evidence="13" key="1">
    <citation type="submission" date="2023-08" db="EMBL/GenBank/DDBJ databases">
        <title>Rhodospirillaceae gen. nov., a novel taxon isolated from the Yangtze River Yuezi River estuary sludge.</title>
        <authorList>
            <person name="Ruan L."/>
        </authorList>
    </citation>
    <scope>NUCLEOTIDE SEQUENCE [LARGE SCALE GENOMIC DNA]</scope>
    <source>
        <strain evidence="13">R-7</strain>
    </source>
</reference>
<evidence type="ECO:0000313" key="13">
    <source>
        <dbReference type="Proteomes" id="UP001230156"/>
    </source>
</evidence>
<evidence type="ECO:0000256" key="6">
    <source>
        <dbReference type="ARBA" id="ARBA00022723"/>
    </source>
</evidence>
<evidence type="ECO:0000256" key="7">
    <source>
        <dbReference type="ARBA" id="ARBA00022842"/>
    </source>
</evidence>
<comment type="catalytic activity">
    <reaction evidence="10 11">
        <text>D-ribulose 5-phosphate = (2S)-2-hydroxy-3-oxobutyl phosphate + formate + H(+)</text>
        <dbReference type="Rhea" id="RHEA:18457"/>
        <dbReference type="ChEBI" id="CHEBI:15378"/>
        <dbReference type="ChEBI" id="CHEBI:15740"/>
        <dbReference type="ChEBI" id="CHEBI:58121"/>
        <dbReference type="ChEBI" id="CHEBI:58830"/>
        <dbReference type="EC" id="4.1.99.12"/>
    </reaction>
</comment>
<evidence type="ECO:0000256" key="3">
    <source>
        <dbReference type="ARBA" id="ARBA00012153"/>
    </source>
</evidence>
<dbReference type="PANTHER" id="PTHR21327:SF38">
    <property type="entry name" value="3,4-DIHYDROXY-2-BUTANONE 4-PHOSPHATE SYNTHASE"/>
    <property type="match status" value="1"/>
</dbReference>
<evidence type="ECO:0000256" key="5">
    <source>
        <dbReference type="ARBA" id="ARBA00022619"/>
    </source>
</evidence>
<feature type="binding site" evidence="10">
    <location>
        <position position="35"/>
    </location>
    <ligand>
        <name>D-ribulose 5-phosphate</name>
        <dbReference type="ChEBI" id="CHEBI:58121"/>
    </ligand>
</feature>
<comment type="similarity">
    <text evidence="10 11">Belongs to the DHBP synthase family.</text>
</comment>